<name>A0A927E2K6_KLEPN</name>
<protein>
    <submittedName>
        <fullName evidence="1">Uncharacterized protein</fullName>
    </submittedName>
</protein>
<proteinExistence type="predicted"/>
<dbReference type="Proteomes" id="UP000623974">
    <property type="component" value="Unassembled WGS sequence"/>
</dbReference>
<dbReference type="AlphaFoldDB" id="A0A927E2K6"/>
<gene>
    <name evidence="1" type="ORF">IE980_09075</name>
</gene>
<dbReference type="EMBL" id="JACXSX010000001">
    <property type="protein sequence ID" value="MBD3743748.1"/>
    <property type="molecule type" value="Genomic_DNA"/>
</dbReference>
<evidence type="ECO:0000313" key="2">
    <source>
        <dbReference type="Proteomes" id="UP000623974"/>
    </source>
</evidence>
<sequence length="51" mass="5753">MQTGKRADTGNVPGVLFSPDTADLMWLRRNGYQCRRAQTERSSATQQRLLA</sequence>
<reference evidence="1" key="1">
    <citation type="submission" date="2020-07" db="EMBL/GenBank/DDBJ databases">
        <title>Clinical and genomic characterization of carbapenemase-producing Enterobacterales causing secondary infections during the COVID-19 crisis at a New York City hospital.</title>
        <authorList>
            <person name="Gomez-Simmonds A."/>
            <person name="Annavajhala M.K."/>
            <person name="Uhlemann A.-C."/>
        </authorList>
    </citation>
    <scope>NUCLEOTIDE SEQUENCE</scope>
    <source>
        <strain evidence="1">KP1828</strain>
    </source>
</reference>
<accession>A0A927E2K6</accession>
<comment type="caution">
    <text evidence="1">The sequence shown here is derived from an EMBL/GenBank/DDBJ whole genome shotgun (WGS) entry which is preliminary data.</text>
</comment>
<organism evidence="1 2">
    <name type="scientific">Klebsiella pneumoniae</name>
    <dbReference type="NCBI Taxonomy" id="573"/>
    <lineage>
        <taxon>Bacteria</taxon>
        <taxon>Pseudomonadati</taxon>
        <taxon>Pseudomonadota</taxon>
        <taxon>Gammaproteobacteria</taxon>
        <taxon>Enterobacterales</taxon>
        <taxon>Enterobacteriaceae</taxon>
        <taxon>Klebsiella/Raoultella group</taxon>
        <taxon>Klebsiella</taxon>
        <taxon>Klebsiella pneumoniae complex</taxon>
    </lineage>
</organism>
<evidence type="ECO:0000313" key="1">
    <source>
        <dbReference type="EMBL" id="MBD3743748.1"/>
    </source>
</evidence>